<dbReference type="GO" id="GO:0009103">
    <property type="term" value="P:lipopolysaccharide biosynthetic process"/>
    <property type="evidence" value="ECO:0007669"/>
    <property type="project" value="TreeGrafter"/>
</dbReference>
<reference evidence="4 5" key="1">
    <citation type="submission" date="2019-06" db="EMBL/GenBank/DDBJ databases">
        <title>Draft genome sequence of Miniimonas arenae KCTC 19750T isolated from sea sand.</title>
        <authorList>
            <person name="Park S.-J."/>
        </authorList>
    </citation>
    <scope>NUCLEOTIDE SEQUENCE [LARGE SCALE GENOMIC DNA]</scope>
    <source>
        <strain evidence="4 5">KCTC 19750</strain>
    </source>
</reference>
<dbReference type="OrthoDB" id="9801609at2"/>
<gene>
    <name evidence="4" type="ORF">FH969_05085</name>
</gene>
<dbReference type="Pfam" id="PF13692">
    <property type="entry name" value="Glyco_trans_1_4"/>
    <property type="match status" value="1"/>
</dbReference>
<organism evidence="4 5">
    <name type="scientific">Miniimonas arenae</name>
    <dbReference type="NCBI Taxonomy" id="676201"/>
    <lineage>
        <taxon>Bacteria</taxon>
        <taxon>Bacillati</taxon>
        <taxon>Actinomycetota</taxon>
        <taxon>Actinomycetes</taxon>
        <taxon>Micrococcales</taxon>
        <taxon>Beutenbergiaceae</taxon>
        <taxon>Miniimonas</taxon>
    </lineage>
</organism>
<sequence>MTLVTEQTVAPVPGGTGRYTVEVGRALARSAPADWQIRGLSAWHRNIGPARISGIAGPRRVPVPRRALTALWEWGLPPRVPGDVVHATTPLAPTARHLRRGALVVTVHDAVPFTHPELLTARGAAWHRRMIARAARTADAVVVPTEAVRRVLSSFVDLDTRVAVIGEGVAEAFLEPVTPRSVSRVRDRLGLPERYLVAVGTLEPRKGLSTIIEALPLLPQDVHLAVVGPSGWGDAAPRASERVHLLGRLSDADLAAVVAGAAVSVHASREEGFGLPLVEAMAVGTPVLHSDIPVFGEVAEHAGATFAVDDAAGLAAEASRLLSSPADRVAAVAAGRTVATRHRWEDTAARLWSLYADLTASFGT</sequence>
<dbReference type="PANTHER" id="PTHR46401">
    <property type="entry name" value="GLYCOSYLTRANSFERASE WBBK-RELATED"/>
    <property type="match status" value="1"/>
</dbReference>
<comment type="caution">
    <text evidence="4">The sequence shown here is derived from an EMBL/GenBank/DDBJ whole genome shotgun (WGS) entry which is preliminary data.</text>
</comment>
<keyword evidence="2 4" id="KW-0808">Transferase</keyword>
<keyword evidence="1" id="KW-0328">Glycosyltransferase</keyword>
<evidence type="ECO:0000313" key="4">
    <source>
        <dbReference type="EMBL" id="TNU75967.1"/>
    </source>
</evidence>
<protein>
    <submittedName>
        <fullName evidence="4">Glycosyltransferase family 4 protein</fullName>
    </submittedName>
</protein>
<dbReference type="AlphaFoldDB" id="A0A5C5BDX3"/>
<dbReference type="Gene3D" id="3.40.50.2000">
    <property type="entry name" value="Glycogen Phosphorylase B"/>
    <property type="match status" value="2"/>
</dbReference>
<dbReference type="SUPFAM" id="SSF53756">
    <property type="entry name" value="UDP-Glycosyltransferase/glycogen phosphorylase"/>
    <property type="match status" value="1"/>
</dbReference>
<dbReference type="PANTHER" id="PTHR46401:SF2">
    <property type="entry name" value="GLYCOSYLTRANSFERASE WBBK-RELATED"/>
    <property type="match status" value="1"/>
</dbReference>
<dbReference type="CDD" id="cd03809">
    <property type="entry name" value="GT4_MtfB-like"/>
    <property type="match status" value="1"/>
</dbReference>
<evidence type="ECO:0000256" key="2">
    <source>
        <dbReference type="ARBA" id="ARBA00022679"/>
    </source>
</evidence>
<evidence type="ECO:0000259" key="3">
    <source>
        <dbReference type="Pfam" id="PF13439"/>
    </source>
</evidence>
<evidence type="ECO:0000313" key="5">
    <source>
        <dbReference type="Proteomes" id="UP000313849"/>
    </source>
</evidence>
<name>A0A5C5BDX3_9MICO</name>
<evidence type="ECO:0000256" key="1">
    <source>
        <dbReference type="ARBA" id="ARBA00022676"/>
    </source>
</evidence>
<proteinExistence type="predicted"/>
<dbReference type="EMBL" id="VENP01000013">
    <property type="protein sequence ID" value="TNU75967.1"/>
    <property type="molecule type" value="Genomic_DNA"/>
</dbReference>
<feature type="domain" description="Glycosyltransferase subfamily 4-like N-terminal" evidence="3">
    <location>
        <begin position="13"/>
        <end position="169"/>
    </location>
</feature>
<dbReference type="GO" id="GO:0016757">
    <property type="term" value="F:glycosyltransferase activity"/>
    <property type="evidence" value="ECO:0007669"/>
    <property type="project" value="UniProtKB-KW"/>
</dbReference>
<accession>A0A5C5BDX3</accession>
<dbReference type="Pfam" id="PF13439">
    <property type="entry name" value="Glyco_transf_4"/>
    <property type="match status" value="1"/>
</dbReference>
<dbReference type="InterPro" id="IPR028098">
    <property type="entry name" value="Glyco_trans_4-like_N"/>
</dbReference>
<keyword evidence="5" id="KW-1185">Reference proteome</keyword>
<dbReference type="Proteomes" id="UP000313849">
    <property type="component" value="Unassembled WGS sequence"/>
</dbReference>